<dbReference type="AlphaFoldDB" id="A0A7I4XSK8"/>
<dbReference type="OMA" id="VICNDKA"/>
<keyword evidence="1" id="KW-1185">Reference proteome</keyword>
<dbReference type="InterPro" id="IPR036691">
    <property type="entry name" value="Endo/exonu/phosph_ase_sf"/>
</dbReference>
<dbReference type="Gene3D" id="3.60.10.10">
    <property type="entry name" value="Endonuclease/exonuclease/phosphatase"/>
    <property type="match status" value="1"/>
</dbReference>
<name>A0A7I4XSK8_HAECO</name>
<dbReference type="OrthoDB" id="410104at2759"/>
<dbReference type="Proteomes" id="UP000025227">
    <property type="component" value="Unplaced"/>
</dbReference>
<proteinExistence type="predicted"/>
<dbReference type="SUPFAM" id="SSF56219">
    <property type="entry name" value="DNase I-like"/>
    <property type="match status" value="1"/>
</dbReference>
<sequence>MTSGERRRNLGLGGKSWVSDHDSTFSTQHRDCFPLYVYNARAVPSNAALHELLDATEHIKYDVIALQETKSRRTDVRRMNDGTPITCGKTIFIVDYYSPHSTADKVELDAFYDQLKEVIHNERSFNEIVGGDFKAWLGEAREEEFRFGKFRKGDRNENGNRLADSCLRLESSMEILSSRRRNIAAEQTNSC</sequence>
<dbReference type="WBParaSite" id="HCON_00005550-00001">
    <property type="protein sequence ID" value="HCON_00005550-00001"/>
    <property type="gene ID" value="HCON_00005550"/>
</dbReference>
<organism evidence="1 2">
    <name type="scientific">Haemonchus contortus</name>
    <name type="common">Barber pole worm</name>
    <dbReference type="NCBI Taxonomy" id="6289"/>
    <lineage>
        <taxon>Eukaryota</taxon>
        <taxon>Metazoa</taxon>
        <taxon>Ecdysozoa</taxon>
        <taxon>Nematoda</taxon>
        <taxon>Chromadorea</taxon>
        <taxon>Rhabditida</taxon>
        <taxon>Rhabditina</taxon>
        <taxon>Rhabditomorpha</taxon>
        <taxon>Strongyloidea</taxon>
        <taxon>Trichostrongylidae</taxon>
        <taxon>Haemonchus</taxon>
    </lineage>
</organism>
<protein>
    <submittedName>
        <fullName evidence="2">Endo/exonuclease/phosphatase domain-containing protein</fullName>
    </submittedName>
</protein>
<reference evidence="2" key="1">
    <citation type="submission" date="2020-12" db="UniProtKB">
        <authorList>
            <consortium name="WormBaseParasite"/>
        </authorList>
    </citation>
    <scope>IDENTIFICATION</scope>
    <source>
        <strain evidence="2">MHco3</strain>
    </source>
</reference>
<evidence type="ECO:0000313" key="2">
    <source>
        <dbReference type="WBParaSite" id="HCON_00005550-00001"/>
    </source>
</evidence>
<evidence type="ECO:0000313" key="1">
    <source>
        <dbReference type="Proteomes" id="UP000025227"/>
    </source>
</evidence>
<accession>A0A7I4XSK8</accession>